<dbReference type="Gene3D" id="3.30.565.10">
    <property type="entry name" value="Histidine kinase-like ATPase, C-terminal domain"/>
    <property type="match status" value="1"/>
</dbReference>
<dbReference type="GO" id="GO:0005886">
    <property type="term" value="C:plasma membrane"/>
    <property type="evidence" value="ECO:0007669"/>
    <property type="project" value="UniProtKB-SubCell"/>
</dbReference>
<feature type="transmembrane region" description="Helical" evidence="14">
    <location>
        <begin position="63"/>
        <end position="88"/>
    </location>
</feature>
<keyword evidence="13 14" id="KW-0472">Membrane</keyword>
<dbReference type="EC" id="2.7.13.3" evidence="3"/>
<evidence type="ECO:0000256" key="12">
    <source>
        <dbReference type="ARBA" id="ARBA00023012"/>
    </source>
</evidence>
<sequence length="432" mass="49211">MLKEMLLNFFLILIPLYFYPFILKSDSLRKRQVFLGIICGLISIVCMKFPIVAGEGFIWDFRWIAFLISILFGGAIGGGFTGIILVLFRFSLGSLLSSLNVLIVAIALFVFFLPKYKKFQFEMSSRKLFLSMIYSAVTFVFVILAIAFQFWYEGNLIVFSQVGAFVLTLMGLSYLVAMSAFCLITENMNSFYKLREAFHQAEKSNVLHELSALMSYDIKNSLSNMKEKLYAGQKETNPNGILDDLAHIEDVIDKYSEYRRSQLNMEEELNIHTEINEVMKLLLPYSKTKRVQLNFTITPGLMIYGDRLKFKQAILNIIKNAIDVTPRGGEVLIKAEDAKKDVVIRIKDKGLGLSQEQLREIKYFLNHLHGNTVGRGLLVTLKLLEAMEGNIQFDSEIGKGTEVTVKLRKHDKNSVTENVKWKFRKDAAAGSK</sequence>
<keyword evidence="10" id="KW-0067">ATP-binding</keyword>
<evidence type="ECO:0000256" key="11">
    <source>
        <dbReference type="ARBA" id="ARBA00022989"/>
    </source>
</evidence>
<keyword evidence="9 16" id="KW-0418">Kinase</keyword>
<feature type="transmembrane region" description="Helical" evidence="14">
    <location>
        <begin position="128"/>
        <end position="152"/>
    </location>
</feature>
<dbReference type="EMBL" id="RCVZ01000003">
    <property type="protein sequence ID" value="RLQ96598.1"/>
    <property type="molecule type" value="Genomic_DNA"/>
</dbReference>
<evidence type="ECO:0000256" key="5">
    <source>
        <dbReference type="ARBA" id="ARBA00022553"/>
    </source>
</evidence>
<dbReference type="OrthoDB" id="9815750at2"/>
<dbReference type="PANTHER" id="PTHR43547">
    <property type="entry name" value="TWO-COMPONENT HISTIDINE KINASE"/>
    <property type="match status" value="1"/>
</dbReference>
<organism evidence="16 17">
    <name type="scientific">Falsibacillus albus</name>
    <dbReference type="NCBI Taxonomy" id="2478915"/>
    <lineage>
        <taxon>Bacteria</taxon>
        <taxon>Bacillati</taxon>
        <taxon>Bacillota</taxon>
        <taxon>Bacilli</taxon>
        <taxon>Bacillales</taxon>
        <taxon>Bacillaceae</taxon>
        <taxon>Falsibacillus</taxon>
    </lineage>
</organism>
<evidence type="ECO:0000313" key="16">
    <source>
        <dbReference type="EMBL" id="RLQ96598.1"/>
    </source>
</evidence>
<dbReference type="InterPro" id="IPR003594">
    <property type="entry name" value="HATPase_dom"/>
</dbReference>
<name>A0A3L7K0K7_9BACI</name>
<evidence type="ECO:0000313" key="17">
    <source>
        <dbReference type="Proteomes" id="UP000276770"/>
    </source>
</evidence>
<accession>A0A3L7K0K7</accession>
<feature type="transmembrane region" description="Helical" evidence="14">
    <location>
        <begin position="5"/>
        <end position="22"/>
    </location>
</feature>
<keyword evidence="11 14" id="KW-1133">Transmembrane helix</keyword>
<comment type="subcellular location">
    <subcellularLocation>
        <location evidence="2">Cell membrane</location>
        <topology evidence="2">Multi-pass membrane protein</topology>
    </subcellularLocation>
</comment>
<dbReference type="InterPro" id="IPR011620">
    <property type="entry name" value="Sig_transdc_His_kinase_LytS_TM"/>
</dbReference>
<dbReference type="Proteomes" id="UP000276770">
    <property type="component" value="Unassembled WGS sequence"/>
</dbReference>
<reference evidence="16 17" key="1">
    <citation type="submission" date="2018-10" db="EMBL/GenBank/DDBJ databases">
        <title>Falsibacillus sp. genome draft.</title>
        <authorList>
            <person name="Shi S."/>
        </authorList>
    </citation>
    <scope>NUCLEOTIDE SEQUENCE [LARGE SCALE GENOMIC DNA]</scope>
    <source>
        <strain evidence="16 17">GY 10110</strain>
    </source>
</reference>
<keyword evidence="4" id="KW-1003">Cell membrane</keyword>
<evidence type="ECO:0000256" key="10">
    <source>
        <dbReference type="ARBA" id="ARBA00022840"/>
    </source>
</evidence>
<evidence type="ECO:0000256" key="2">
    <source>
        <dbReference type="ARBA" id="ARBA00004651"/>
    </source>
</evidence>
<evidence type="ECO:0000256" key="7">
    <source>
        <dbReference type="ARBA" id="ARBA00022692"/>
    </source>
</evidence>
<dbReference type="GO" id="GO:0071555">
    <property type="term" value="P:cell wall organization"/>
    <property type="evidence" value="ECO:0007669"/>
    <property type="project" value="InterPro"/>
</dbReference>
<dbReference type="PANTHER" id="PTHR43547:SF2">
    <property type="entry name" value="HYBRID SIGNAL TRANSDUCTION HISTIDINE KINASE C"/>
    <property type="match status" value="1"/>
</dbReference>
<comment type="caution">
    <text evidence="16">The sequence shown here is derived from an EMBL/GenBank/DDBJ whole genome shotgun (WGS) entry which is preliminary data.</text>
</comment>
<dbReference type="Pfam" id="PF02518">
    <property type="entry name" value="HATPase_c"/>
    <property type="match status" value="1"/>
</dbReference>
<dbReference type="GO" id="GO:0005524">
    <property type="term" value="F:ATP binding"/>
    <property type="evidence" value="ECO:0007669"/>
    <property type="project" value="UniProtKB-KW"/>
</dbReference>
<dbReference type="InterPro" id="IPR005467">
    <property type="entry name" value="His_kinase_dom"/>
</dbReference>
<evidence type="ECO:0000256" key="6">
    <source>
        <dbReference type="ARBA" id="ARBA00022679"/>
    </source>
</evidence>
<dbReference type="SMART" id="SM00387">
    <property type="entry name" value="HATPase_c"/>
    <property type="match status" value="1"/>
</dbReference>
<dbReference type="InterPro" id="IPR036890">
    <property type="entry name" value="HATPase_C_sf"/>
</dbReference>
<dbReference type="RefSeq" id="WP_121679619.1">
    <property type="nucleotide sequence ID" value="NZ_RCVZ01000003.1"/>
</dbReference>
<evidence type="ECO:0000256" key="13">
    <source>
        <dbReference type="ARBA" id="ARBA00023136"/>
    </source>
</evidence>
<dbReference type="InterPro" id="IPR004358">
    <property type="entry name" value="Sig_transdc_His_kin-like_C"/>
</dbReference>
<keyword evidence="12" id="KW-0902">Two-component regulatory system</keyword>
<feature type="transmembrane region" description="Helical" evidence="14">
    <location>
        <begin position="34"/>
        <end position="51"/>
    </location>
</feature>
<proteinExistence type="predicted"/>
<keyword evidence="8" id="KW-0547">Nucleotide-binding</keyword>
<evidence type="ECO:0000259" key="15">
    <source>
        <dbReference type="PROSITE" id="PS50109"/>
    </source>
</evidence>
<evidence type="ECO:0000256" key="8">
    <source>
        <dbReference type="ARBA" id="ARBA00022741"/>
    </source>
</evidence>
<protein>
    <recommendedName>
        <fullName evidence="3">histidine kinase</fullName>
        <ecNumber evidence="3">2.7.13.3</ecNumber>
    </recommendedName>
</protein>
<feature type="transmembrane region" description="Helical" evidence="14">
    <location>
        <begin position="94"/>
        <end position="116"/>
    </location>
</feature>
<evidence type="ECO:0000256" key="14">
    <source>
        <dbReference type="SAM" id="Phobius"/>
    </source>
</evidence>
<evidence type="ECO:0000256" key="4">
    <source>
        <dbReference type="ARBA" id="ARBA00022475"/>
    </source>
</evidence>
<dbReference type="GO" id="GO:0000155">
    <property type="term" value="F:phosphorelay sensor kinase activity"/>
    <property type="evidence" value="ECO:0007669"/>
    <property type="project" value="InterPro"/>
</dbReference>
<dbReference type="AlphaFoldDB" id="A0A3L7K0K7"/>
<dbReference type="PROSITE" id="PS50109">
    <property type="entry name" value="HIS_KIN"/>
    <property type="match status" value="1"/>
</dbReference>
<feature type="domain" description="Histidine kinase" evidence="15">
    <location>
        <begin position="213"/>
        <end position="411"/>
    </location>
</feature>
<dbReference type="PRINTS" id="PR00344">
    <property type="entry name" value="BCTRLSENSOR"/>
</dbReference>
<keyword evidence="17" id="KW-1185">Reference proteome</keyword>
<keyword evidence="5" id="KW-0597">Phosphoprotein</keyword>
<feature type="transmembrane region" description="Helical" evidence="14">
    <location>
        <begin position="164"/>
        <end position="185"/>
    </location>
</feature>
<evidence type="ECO:0000256" key="9">
    <source>
        <dbReference type="ARBA" id="ARBA00022777"/>
    </source>
</evidence>
<dbReference type="Pfam" id="PF07694">
    <property type="entry name" value="5TM-5TMR_LYT"/>
    <property type="match status" value="1"/>
</dbReference>
<dbReference type="SUPFAM" id="SSF55874">
    <property type="entry name" value="ATPase domain of HSP90 chaperone/DNA topoisomerase II/histidine kinase"/>
    <property type="match status" value="1"/>
</dbReference>
<gene>
    <name evidence="16" type="ORF">D9X91_05690</name>
</gene>
<comment type="catalytic activity">
    <reaction evidence="1">
        <text>ATP + protein L-histidine = ADP + protein N-phospho-L-histidine.</text>
        <dbReference type="EC" id="2.7.13.3"/>
    </reaction>
</comment>
<evidence type="ECO:0000256" key="1">
    <source>
        <dbReference type="ARBA" id="ARBA00000085"/>
    </source>
</evidence>
<keyword evidence="6" id="KW-0808">Transferase</keyword>
<evidence type="ECO:0000256" key="3">
    <source>
        <dbReference type="ARBA" id="ARBA00012438"/>
    </source>
</evidence>
<keyword evidence="7 14" id="KW-0812">Transmembrane</keyword>